<protein>
    <submittedName>
        <fullName evidence="1">Uncharacterized protein</fullName>
    </submittedName>
</protein>
<organism evidence="1 2">
    <name type="scientific">Zostera marina</name>
    <name type="common">Eelgrass</name>
    <dbReference type="NCBI Taxonomy" id="29655"/>
    <lineage>
        <taxon>Eukaryota</taxon>
        <taxon>Viridiplantae</taxon>
        <taxon>Streptophyta</taxon>
        <taxon>Embryophyta</taxon>
        <taxon>Tracheophyta</taxon>
        <taxon>Spermatophyta</taxon>
        <taxon>Magnoliopsida</taxon>
        <taxon>Liliopsida</taxon>
        <taxon>Zosteraceae</taxon>
        <taxon>Zostera</taxon>
    </lineage>
</organism>
<evidence type="ECO:0000313" key="1">
    <source>
        <dbReference type="EMBL" id="KMZ61298.1"/>
    </source>
</evidence>
<reference evidence="2" key="1">
    <citation type="journal article" date="2016" name="Nature">
        <title>The genome of the seagrass Zostera marina reveals angiosperm adaptation to the sea.</title>
        <authorList>
            <person name="Olsen J.L."/>
            <person name="Rouze P."/>
            <person name="Verhelst B."/>
            <person name="Lin Y.-C."/>
            <person name="Bayer T."/>
            <person name="Collen J."/>
            <person name="Dattolo E."/>
            <person name="De Paoli E."/>
            <person name="Dittami S."/>
            <person name="Maumus F."/>
            <person name="Michel G."/>
            <person name="Kersting A."/>
            <person name="Lauritano C."/>
            <person name="Lohaus R."/>
            <person name="Toepel M."/>
            <person name="Tonon T."/>
            <person name="Vanneste K."/>
            <person name="Amirebrahimi M."/>
            <person name="Brakel J."/>
            <person name="Bostroem C."/>
            <person name="Chovatia M."/>
            <person name="Grimwood J."/>
            <person name="Jenkins J.W."/>
            <person name="Jueterbock A."/>
            <person name="Mraz A."/>
            <person name="Stam W.T."/>
            <person name="Tice H."/>
            <person name="Bornberg-Bauer E."/>
            <person name="Green P.J."/>
            <person name="Pearson G.A."/>
            <person name="Procaccini G."/>
            <person name="Duarte C.M."/>
            <person name="Schmutz J."/>
            <person name="Reusch T.B.H."/>
            <person name="Van de Peer Y."/>
        </authorList>
    </citation>
    <scope>NUCLEOTIDE SEQUENCE [LARGE SCALE GENOMIC DNA]</scope>
    <source>
        <strain evidence="2">cv. Finnish</strain>
    </source>
</reference>
<evidence type="ECO:0000313" key="2">
    <source>
        <dbReference type="Proteomes" id="UP000036987"/>
    </source>
</evidence>
<accession>A0A0K9NX99</accession>
<name>A0A0K9NX99_ZOSMR</name>
<dbReference type="AlphaFoldDB" id="A0A0K9NX99"/>
<dbReference type="Proteomes" id="UP000036987">
    <property type="component" value="Unassembled WGS sequence"/>
</dbReference>
<sequence length="89" mass="10844">MMVFCISRCHCHCWRWCSQSAFRNVRARMVRNQMHQIIVIQILLLSCNAIDRSFDLCIFRDVRIKIMFMSWIITLDTLWQIVEIYEMVL</sequence>
<dbReference type="EMBL" id="LFYR01001508">
    <property type="protein sequence ID" value="KMZ61298.1"/>
    <property type="molecule type" value="Genomic_DNA"/>
</dbReference>
<gene>
    <name evidence="1" type="ORF">ZOSMA_53G00880</name>
</gene>
<keyword evidence="2" id="KW-1185">Reference proteome</keyword>
<comment type="caution">
    <text evidence="1">The sequence shown here is derived from an EMBL/GenBank/DDBJ whole genome shotgun (WGS) entry which is preliminary data.</text>
</comment>
<proteinExistence type="predicted"/>